<dbReference type="GO" id="GO:0000049">
    <property type="term" value="F:tRNA binding"/>
    <property type="evidence" value="ECO:0007669"/>
    <property type="project" value="UniProtKB-UniRule"/>
</dbReference>
<dbReference type="GO" id="GO:0160104">
    <property type="term" value="F:tRNA (guanine(26)-N2)-dimethyltransferase activity"/>
    <property type="evidence" value="ECO:0007669"/>
    <property type="project" value="UniProtKB-UniRule"/>
</dbReference>
<feature type="compositionally biased region" description="Basic residues" evidence="10">
    <location>
        <begin position="593"/>
        <end position="602"/>
    </location>
</feature>
<dbReference type="Gene3D" id="3.40.50.150">
    <property type="entry name" value="Vaccinia Virus protein VP39"/>
    <property type="match status" value="1"/>
</dbReference>
<feature type="compositionally biased region" description="Polar residues" evidence="10">
    <location>
        <begin position="526"/>
        <end position="549"/>
    </location>
</feature>
<evidence type="ECO:0000256" key="3">
    <source>
        <dbReference type="ARBA" id="ARBA00022679"/>
    </source>
</evidence>
<keyword evidence="5 9" id="KW-0819">tRNA processing</keyword>
<dbReference type="GO" id="GO:0002940">
    <property type="term" value="P:tRNA N2-guanine methylation"/>
    <property type="evidence" value="ECO:0007669"/>
    <property type="project" value="TreeGrafter"/>
</dbReference>
<dbReference type="PANTHER" id="PTHR10631">
    <property type="entry name" value="N 2 ,N 2 -DIMETHYLGUANOSINE TRNA METHYLTRANSFERASE"/>
    <property type="match status" value="1"/>
</dbReference>
<reference evidence="11" key="4">
    <citation type="journal article" date="2022" name="PLoS Pathog.">
        <title>Chromosome-level genome of Schistosoma haematobium underpins genome-wide explorations of molecular variation.</title>
        <authorList>
            <person name="Stroehlein A.J."/>
            <person name="Korhonen P.K."/>
            <person name="Lee V.V."/>
            <person name="Ralph S.A."/>
            <person name="Mentink-Kane M."/>
            <person name="You H."/>
            <person name="McManus D.P."/>
            <person name="Tchuente L.T."/>
            <person name="Stothard J.R."/>
            <person name="Kaur P."/>
            <person name="Dudchenko O."/>
            <person name="Aiden E.L."/>
            <person name="Yang B."/>
            <person name="Yang H."/>
            <person name="Emery A.M."/>
            <person name="Webster B.L."/>
            <person name="Brindley P.J."/>
            <person name="Rollinson D."/>
            <person name="Chang B.C.H."/>
            <person name="Gasser R.B."/>
            <person name="Young N.D."/>
        </authorList>
    </citation>
    <scope>NUCLEOTIDE SEQUENCE</scope>
</reference>
<accession>A0A094ZJ42</accession>
<keyword evidence="1 9" id="KW-0820">tRNA-binding</keyword>
<evidence type="ECO:0000256" key="2">
    <source>
        <dbReference type="ARBA" id="ARBA00022603"/>
    </source>
</evidence>
<feature type="compositionally biased region" description="Acidic residues" evidence="10">
    <location>
        <begin position="488"/>
        <end position="499"/>
    </location>
</feature>
<dbReference type="SUPFAM" id="SSF53335">
    <property type="entry name" value="S-adenosyl-L-methionine-dependent methyltransferases"/>
    <property type="match status" value="1"/>
</dbReference>
<comment type="similarity">
    <text evidence="9">Belongs to the class I-like SAM-binding methyltransferase superfamily. Trm1 family.</text>
</comment>
<dbReference type="InterPro" id="IPR002905">
    <property type="entry name" value="Trm1"/>
</dbReference>
<evidence type="ECO:0000256" key="10">
    <source>
        <dbReference type="SAM" id="MobiDB-lite"/>
    </source>
</evidence>
<evidence type="ECO:0000313" key="13">
    <source>
        <dbReference type="Proteomes" id="UP000471633"/>
    </source>
</evidence>
<evidence type="ECO:0000256" key="1">
    <source>
        <dbReference type="ARBA" id="ARBA00022555"/>
    </source>
</evidence>
<reference evidence="12" key="1">
    <citation type="journal article" date="2012" name="Nat. Genet.">
        <title>Whole-genome sequence of Schistosoma haematobium.</title>
        <authorList>
            <person name="Young N.D."/>
            <person name="Jex A.R."/>
            <person name="Li B."/>
            <person name="Liu S."/>
            <person name="Yang L."/>
            <person name="Xiong Z."/>
            <person name="Li Y."/>
            <person name="Cantacessi C."/>
            <person name="Hall R.S."/>
            <person name="Xu X."/>
            <person name="Chen F."/>
            <person name="Wu X."/>
            <person name="Zerlotini A."/>
            <person name="Oliveira G."/>
            <person name="Hofmann A."/>
            <person name="Zhang G."/>
            <person name="Fang X."/>
            <person name="Kang Y."/>
            <person name="Campbell B.E."/>
            <person name="Loukas A."/>
            <person name="Ranganathan S."/>
            <person name="Rollinson D."/>
            <person name="Rinaldi G."/>
            <person name="Brindley P.J."/>
            <person name="Yang H."/>
            <person name="Wang J."/>
            <person name="Wang J."/>
            <person name="Gasser R.B."/>
        </authorList>
    </citation>
    <scope>NUCLEOTIDE SEQUENCE [LARGE SCALE GENOMIC DNA]</scope>
</reference>
<dbReference type="Pfam" id="PF02005">
    <property type="entry name" value="TRM"/>
    <property type="match status" value="2"/>
</dbReference>
<dbReference type="CDD" id="cd02440">
    <property type="entry name" value="AdoMet_MTases"/>
    <property type="match status" value="1"/>
</dbReference>
<evidence type="ECO:0000256" key="5">
    <source>
        <dbReference type="ARBA" id="ARBA00022694"/>
    </source>
</evidence>
<evidence type="ECO:0000256" key="6">
    <source>
        <dbReference type="ARBA" id="ARBA00022884"/>
    </source>
</evidence>
<feature type="region of interest" description="Disordered" evidence="10">
    <location>
        <begin position="479"/>
        <end position="500"/>
    </location>
</feature>
<comment type="catalytic activity">
    <reaction evidence="8 9">
        <text>guanosine(26) in tRNA + 2 S-adenosyl-L-methionine = N(2)-dimethylguanosine(26) in tRNA + 2 S-adenosyl-L-homocysteine + 2 H(+)</text>
        <dbReference type="Rhea" id="RHEA:43140"/>
        <dbReference type="Rhea" id="RHEA-COMP:10359"/>
        <dbReference type="Rhea" id="RHEA-COMP:10360"/>
        <dbReference type="ChEBI" id="CHEBI:15378"/>
        <dbReference type="ChEBI" id="CHEBI:57856"/>
        <dbReference type="ChEBI" id="CHEBI:59789"/>
        <dbReference type="ChEBI" id="CHEBI:74269"/>
        <dbReference type="ChEBI" id="CHEBI:74513"/>
        <dbReference type="EC" id="2.1.1.216"/>
    </reaction>
</comment>
<dbReference type="GeneID" id="24588850"/>
<keyword evidence="4 9" id="KW-0949">S-adenosyl-L-methionine</keyword>
<evidence type="ECO:0000256" key="9">
    <source>
        <dbReference type="PROSITE-ProRule" id="PRU00958"/>
    </source>
</evidence>
<sequence length="602" mass="66053">MTLVRKAVGLFQRISCSVRMASTSFIKEGCAEVMLPDGVFYNPVQEFNRDLTIAVVNQFGKLHRREAILKMKDKMSETPISPCGLKILEALAASGIRSVRMALEVSNVSSIIANDLSPEAVALIQKNVAHNNVENIVSTVCGDAVDLMHQRRLFGEKFDVVDIDPFGTASPFLNTAVQCLRSGGLLCVTSTDLAVLCGSTPGTSMGKYGGMAIKTGSTHEVGLRILLNAMQLAASQHGKVIEPLLSLSVDFYIRVFVRVWSSPISVKAIAAKHGICYICRGCLAHHIQPLGEAVNTSKVVAAALGPPIGPQCVECGSKFHVFGPIWIGPLHSRTFLHEFLSDLGYPPKNIDNGISSCLNGENHSSSTQLDISTGSSESKVEVSTHSLTNKNYRTFKRIIGMVTVAYEELPDVPLYYIIDQLASVFGCTMPKQPDLYSCLLNANYRVSCSHADKNSLKTDAPHSFVLDCFRSHCDRTGTNCKREKPDLESNDDDEGDPEIEVNAIPKVSVRSRRRFRRKKHADGNLKISSNMEETNIESDSNVSHSQTVRISLRTRPINPSVSFTRHPLAEPPSKNDGLVRYQINPEKNWGPKSRPKMKKTSP</sequence>
<evidence type="ECO:0000256" key="4">
    <source>
        <dbReference type="ARBA" id="ARBA00022691"/>
    </source>
</evidence>
<gene>
    <name evidence="11" type="primary">TRMT1_1</name>
    <name evidence="11" type="ORF">MS3_00005870</name>
    <name evidence="12" type="ORF">MS3_01070</name>
</gene>
<dbReference type="EC" id="2.1.1.216" evidence="7 9"/>
<keyword evidence="6 9" id="KW-0694">RNA-binding</keyword>
<dbReference type="AlphaFoldDB" id="A0A094ZJ42"/>
<dbReference type="KEGG" id="shx:MS3_00005870"/>
<evidence type="ECO:0000313" key="11">
    <source>
        <dbReference type="EMBL" id="KAH9588480.1"/>
    </source>
</evidence>
<proteinExistence type="inferred from homology"/>
<keyword evidence="13" id="KW-1185">Reference proteome</keyword>
<evidence type="ECO:0000256" key="8">
    <source>
        <dbReference type="ARBA" id="ARBA00051897"/>
    </source>
</evidence>
<organism evidence="12">
    <name type="scientific">Schistosoma haematobium</name>
    <name type="common">Blood fluke</name>
    <dbReference type="NCBI Taxonomy" id="6185"/>
    <lineage>
        <taxon>Eukaryota</taxon>
        <taxon>Metazoa</taxon>
        <taxon>Spiralia</taxon>
        <taxon>Lophotrochozoa</taxon>
        <taxon>Platyhelminthes</taxon>
        <taxon>Trematoda</taxon>
        <taxon>Digenea</taxon>
        <taxon>Strigeidida</taxon>
        <taxon>Schistosomatoidea</taxon>
        <taxon>Schistosomatidae</taxon>
        <taxon>Schistosoma</taxon>
    </lineage>
</organism>
<dbReference type="PANTHER" id="PTHR10631:SF3">
    <property type="entry name" value="TRNA (GUANINE(26)-N(2))-DIMETHYLTRANSFERASE"/>
    <property type="match status" value="1"/>
</dbReference>
<reference evidence="11" key="3">
    <citation type="submission" date="2021-06" db="EMBL/GenBank/DDBJ databases">
        <title>Chromosome-level genome assembly for S. haematobium.</title>
        <authorList>
            <person name="Stroehlein A.J."/>
        </authorList>
    </citation>
    <scope>NUCLEOTIDE SEQUENCE</scope>
</reference>
<dbReference type="RefSeq" id="XP_012792694.1">
    <property type="nucleotide sequence ID" value="XM_012937240.3"/>
</dbReference>
<protein>
    <recommendedName>
        <fullName evidence="7 9">tRNA (guanine(26)-N(2))-dimethyltransferase</fullName>
        <ecNumber evidence="7 9">2.1.1.216</ecNumber>
    </recommendedName>
</protein>
<dbReference type="CTD" id="24588850"/>
<keyword evidence="2 9" id="KW-0489">Methyltransferase</keyword>
<evidence type="ECO:0000313" key="12">
    <source>
        <dbReference type="EMBL" id="KGB32909.1"/>
    </source>
</evidence>
<dbReference type="FunFam" id="3.40.50.150:FF:000051">
    <property type="entry name" value="tRNA (guanine(26)-N(2))-dimethyltransferase"/>
    <property type="match status" value="1"/>
</dbReference>
<dbReference type="InterPro" id="IPR029063">
    <property type="entry name" value="SAM-dependent_MTases_sf"/>
</dbReference>
<feature type="region of interest" description="Disordered" evidence="10">
    <location>
        <begin position="514"/>
        <end position="602"/>
    </location>
</feature>
<dbReference type="STRING" id="6185.A0A094ZJ42"/>
<dbReference type="EMBL" id="AMPZ03000003">
    <property type="protein sequence ID" value="KAH9588480.1"/>
    <property type="molecule type" value="Genomic_DNA"/>
</dbReference>
<dbReference type="PROSITE" id="PS51626">
    <property type="entry name" value="SAM_MT_TRM1"/>
    <property type="match status" value="1"/>
</dbReference>
<dbReference type="Gene3D" id="3.30.56.70">
    <property type="entry name" value="N2,N2-dimethylguanosine tRNA methyltransferase, C-terminal domain"/>
    <property type="match status" value="1"/>
</dbReference>
<evidence type="ECO:0000256" key="7">
    <source>
        <dbReference type="ARBA" id="ARBA00039099"/>
    </source>
</evidence>
<dbReference type="GO" id="GO:0005634">
    <property type="term" value="C:nucleus"/>
    <property type="evidence" value="ECO:0007669"/>
    <property type="project" value="TreeGrafter"/>
</dbReference>
<dbReference type="FunFam" id="3.30.56.70:FF:000001">
    <property type="entry name" value="tRNA (guanine(26)-N(2))-dimethyltransferase"/>
    <property type="match status" value="1"/>
</dbReference>
<dbReference type="Proteomes" id="UP000471633">
    <property type="component" value="Unassembled WGS sequence"/>
</dbReference>
<dbReference type="EMBL" id="KL250522">
    <property type="protein sequence ID" value="KGB32909.1"/>
    <property type="molecule type" value="Genomic_DNA"/>
</dbReference>
<name>A0A094ZJ42_SCHHA</name>
<keyword evidence="3 9" id="KW-0808">Transferase</keyword>
<dbReference type="InterPro" id="IPR042296">
    <property type="entry name" value="tRNA_met_Trm1_C"/>
</dbReference>
<dbReference type="NCBIfam" id="TIGR00308">
    <property type="entry name" value="TRM1"/>
    <property type="match status" value="1"/>
</dbReference>
<reference evidence="11" key="2">
    <citation type="journal article" date="2019" name="Gigascience">
        <title>High-quality Schistosoma haematobium genome achieved by single-molecule and long-range sequencing.</title>
        <authorList>
            <person name="Stroehlein A.J."/>
            <person name="Korhonen P.K."/>
            <person name="Chong T.M."/>
            <person name="Lim Y.L."/>
            <person name="Chan K.G."/>
            <person name="Webster B."/>
            <person name="Rollinson D."/>
            <person name="Brindley P.J."/>
            <person name="Gasser R.B."/>
            <person name="Young N.D."/>
        </authorList>
    </citation>
    <scope>NUCLEOTIDE SEQUENCE</scope>
</reference>